<dbReference type="InterPro" id="IPR032675">
    <property type="entry name" value="LRR_dom_sf"/>
</dbReference>
<sequence>MKRTRIVALVSTLCICLAIFATGVWAIASTVLFSLNGNLKYYPEGVYVELSGQVYRGDSLDTLEPITSNSRFTLEKQTNFDDTDGEPSGNFPIKTWYIGSLPFAPQLRFIKIEVNVTNYSDFDIQGTAQNTIDGTNLEITDNVYNLACIVPKETITYELLLELTGTTEIEKTIEVNFDFEKFVAQDASQYSTLTFTSNGDRTAQVKANSSNKPTGDLVIPKKVSIDGVIHSVTSIGSYAFRNCSGLTSIEIPSSVTSIGDSAFYGCSSLTSIEIPSSVTSIGSAAFMGCSSLTSIKIPSGVTSIGSLAFSGCSSLTSIEIPNSVTSIGNTAFSGCSSLTSIEIPSSVTSIGPAAFMSCSSLTSIKIPSGVTSIGSLAFHSCSGLKYIHLSGNLTSPYSLSGTWQYSATELTTPTFSTTTSSMQSAGWYYQKSAWNA</sequence>
<name>A0A9D1SYJ1_9FIRM</name>
<protein>
    <submittedName>
        <fullName evidence="1">Leucine-rich repeat domain-containing protein</fullName>
    </submittedName>
</protein>
<dbReference type="Pfam" id="PF13306">
    <property type="entry name" value="LRR_5"/>
    <property type="match status" value="1"/>
</dbReference>
<evidence type="ECO:0000313" key="1">
    <source>
        <dbReference type="EMBL" id="HIV01299.1"/>
    </source>
</evidence>
<reference evidence="1" key="2">
    <citation type="journal article" date="2021" name="PeerJ">
        <title>Extensive microbial diversity within the chicken gut microbiome revealed by metagenomics and culture.</title>
        <authorList>
            <person name="Gilroy R."/>
            <person name="Ravi A."/>
            <person name="Getino M."/>
            <person name="Pursley I."/>
            <person name="Horton D.L."/>
            <person name="Alikhan N.F."/>
            <person name="Baker D."/>
            <person name="Gharbi K."/>
            <person name="Hall N."/>
            <person name="Watson M."/>
            <person name="Adriaenssens E.M."/>
            <person name="Foster-Nyarko E."/>
            <person name="Jarju S."/>
            <person name="Secka A."/>
            <person name="Antonio M."/>
            <person name="Oren A."/>
            <person name="Chaudhuri R.R."/>
            <person name="La Ragione R."/>
            <person name="Hildebrand F."/>
            <person name="Pallen M.J."/>
        </authorList>
    </citation>
    <scope>NUCLEOTIDE SEQUENCE</scope>
    <source>
        <strain evidence="1">CHK186-9395</strain>
    </source>
</reference>
<comment type="caution">
    <text evidence="1">The sequence shown here is derived from an EMBL/GenBank/DDBJ whole genome shotgun (WGS) entry which is preliminary data.</text>
</comment>
<dbReference type="Proteomes" id="UP000886861">
    <property type="component" value="Unassembled WGS sequence"/>
</dbReference>
<dbReference type="InterPro" id="IPR026906">
    <property type="entry name" value="LRR_5"/>
</dbReference>
<proteinExistence type="predicted"/>
<dbReference type="InterPro" id="IPR053139">
    <property type="entry name" value="Surface_bspA-like"/>
</dbReference>
<dbReference type="PANTHER" id="PTHR45661">
    <property type="entry name" value="SURFACE ANTIGEN"/>
    <property type="match status" value="1"/>
</dbReference>
<organism evidence="1 2">
    <name type="scientific">Candidatus Caccopulliclostridium gallistercoris</name>
    <dbReference type="NCBI Taxonomy" id="2840719"/>
    <lineage>
        <taxon>Bacteria</taxon>
        <taxon>Bacillati</taxon>
        <taxon>Bacillota</taxon>
        <taxon>Clostridia</taxon>
        <taxon>Candidatus Caccopulliclostridium</taxon>
    </lineage>
</organism>
<evidence type="ECO:0000313" key="2">
    <source>
        <dbReference type="Proteomes" id="UP000886861"/>
    </source>
</evidence>
<dbReference type="EMBL" id="DVOJ01000007">
    <property type="protein sequence ID" value="HIV01299.1"/>
    <property type="molecule type" value="Genomic_DNA"/>
</dbReference>
<gene>
    <name evidence="1" type="ORF">IAA62_01935</name>
</gene>
<dbReference type="PANTHER" id="PTHR45661:SF3">
    <property type="entry name" value="IG-LIKE DOMAIN-CONTAINING PROTEIN"/>
    <property type="match status" value="1"/>
</dbReference>
<dbReference type="AlphaFoldDB" id="A0A9D1SYJ1"/>
<dbReference type="Gene3D" id="3.80.10.10">
    <property type="entry name" value="Ribonuclease Inhibitor"/>
    <property type="match status" value="1"/>
</dbReference>
<dbReference type="SUPFAM" id="SSF52058">
    <property type="entry name" value="L domain-like"/>
    <property type="match status" value="1"/>
</dbReference>
<reference evidence="1" key="1">
    <citation type="submission" date="2020-10" db="EMBL/GenBank/DDBJ databases">
        <authorList>
            <person name="Gilroy R."/>
        </authorList>
    </citation>
    <scope>NUCLEOTIDE SEQUENCE</scope>
    <source>
        <strain evidence="1">CHK186-9395</strain>
    </source>
</reference>
<accession>A0A9D1SYJ1</accession>